<name>A0A565BTY4_9BRAS</name>
<organism evidence="1 2">
    <name type="scientific">Arabis nemorensis</name>
    <dbReference type="NCBI Taxonomy" id="586526"/>
    <lineage>
        <taxon>Eukaryota</taxon>
        <taxon>Viridiplantae</taxon>
        <taxon>Streptophyta</taxon>
        <taxon>Embryophyta</taxon>
        <taxon>Tracheophyta</taxon>
        <taxon>Spermatophyta</taxon>
        <taxon>Magnoliopsida</taxon>
        <taxon>eudicotyledons</taxon>
        <taxon>Gunneridae</taxon>
        <taxon>Pentapetalae</taxon>
        <taxon>rosids</taxon>
        <taxon>malvids</taxon>
        <taxon>Brassicales</taxon>
        <taxon>Brassicaceae</taxon>
        <taxon>Arabideae</taxon>
        <taxon>Arabis</taxon>
    </lineage>
</organism>
<proteinExistence type="predicted"/>
<comment type="caution">
    <text evidence="1">The sequence shown here is derived from an EMBL/GenBank/DDBJ whole genome shotgun (WGS) entry which is preliminary data.</text>
</comment>
<sequence>MQPTFPLSLTILLPIVLKSDHRYGYTPLPQRHSPTSYHNSMALMAYSPQSAPPSPSTLYLI</sequence>
<evidence type="ECO:0000313" key="2">
    <source>
        <dbReference type="Proteomes" id="UP000489600"/>
    </source>
</evidence>
<gene>
    <name evidence="1" type="ORF">ANE_LOCUS15287</name>
</gene>
<dbReference type="EMBL" id="CABITT030000005">
    <property type="protein sequence ID" value="VVB04843.1"/>
    <property type="molecule type" value="Genomic_DNA"/>
</dbReference>
<accession>A0A565BTY4</accession>
<dbReference type="AlphaFoldDB" id="A0A565BTY4"/>
<protein>
    <submittedName>
        <fullName evidence="1">Uncharacterized protein</fullName>
    </submittedName>
</protein>
<reference evidence="1" key="1">
    <citation type="submission" date="2019-07" db="EMBL/GenBank/DDBJ databases">
        <authorList>
            <person name="Dittberner H."/>
        </authorList>
    </citation>
    <scope>NUCLEOTIDE SEQUENCE [LARGE SCALE GENOMIC DNA]</scope>
</reference>
<dbReference type="Proteomes" id="UP000489600">
    <property type="component" value="Unassembled WGS sequence"/>
</dbReference>
<keyword evidence="2" id="KW-1185">Reference proteome</keyword>
<evidence type="ECO:0000313" key="1">
    <source>
        <dbReference type="EMBL" id="VVB04843.1"/>
    </source>
</evidence>